<evidence type="ECO:0000256" key="1">
    <source>
        <dbReference type="ARBA" id="ARBA00004123"/>
    </source>
</evidence>
<dbReference type="InterPro" id="IPR000164">
    <property type="entry name" value="Histone_H3/CENP-A"/>
</dbReference>
<dbReference type="GO" id="GO:0005634">
    <property type="term" value="C:nucleus"/>
    <property type="evidence" value="ECO:0007669"/>
    <property type="project" value="UniProtKB-SubCell"/>
</dbReference>
<dbReference type="GO" id="GO:0030527">
    <property type="term" value="F:structural constituent of chromatin"/>
    <property type="evidence" value="ECO:0007669"/>
    <property type="project" value="InterPro"/>
</dbReference>
<dbReference type="GO" id="GO:0000786">
    <property type="term" value="C:nucleosome"/>
    <property type="evidence" value="ECO:0007669"/>
    <property type="project" value="UniProtKB-KW"/>
</dbReference>
<reference evidence="10" key="2">
    <citation type="submission" date="2016-09" db="EMBL/GenBank/DDBJ databases">
        <title>The cnidarian Hydractinia echinata employs canonical and highly adapted histones to pack its DNA.</title>
        <authorList>
            <person name="Torok A."/>
            <person name="Schnitzler C.E."/>
            <person name="Ford K."/>
            <person name="Mullikin J.C."/>
            <person name="Baxevanis A.D."/>
            <person name="Bacic A."/>
            <person name="Frank U."/>
        </authorList>
    </citation>
    <scope>NUCLEOTIDE SEQUENCE</scope>
</reference>
<evidence type="ECO:0000256" key="7">
    <source>
        <dbReference type="ARBA" id="ARBA00023269"/>
    </source>
</evidence>
<dbReference type="EMBL" id="KX622141">
    <property type="protein sequence ID" value="AOF43158.1"/>
    <property type="molecule type" value="mRNA"/>
</dbReference>
<dbReference type="FunFam" id="1.10.20.10:FF:000085">
    <property type="entry name" value="Histone H3.2"/>
    <property type="match status" value="1"/>
</dbReference>
<dbReference type="CDD" id="cd22911">
    <property type="entry name" value="HFD_H3"/>
    <property type="match status" value="1"/>
</dbReference>
<dbReference type="InterPro" id="IPR007125">
    <property type="entry name" value="H2A/H2B/H3"/>
</dbReference>
<keyword evidence="6" id="KW-0539">Nucleus</keyword>
<evidence type="ECO:0000256" key="5">
    <source>
        <dbReference type="ARBA" id="ARBA00023125"/>
    </source>
</evidence>
<dbReference type="PANTHER" id="PTHR45810">
    <property type="entry name" value="HISTONE H3.2"/>
    <property type="match status" value="1"/>
</dbReference>
<reference evidence="10" key="1">
    <citation type="submission" date="2016-07" db="EMBL/GenBank/DDBJ databases">
        <authorList>
            <person name="Gornik S.G."/>
            <person name="Schnitzler C.E."/>
            <person name="Baxevanis A.D."/>
        </authorList>
    </citation>
    <scope>NUCLEOTIDE SEQUENCE</scope>
</reference>
<keyword evidence="5" id="KW-0238">DNA-binding</keyword>
<dbReference type="GO" id="GO:0003677">
    <property type="term" value="F:DNA binding"/>
    <property type="evidence" value="ECO:0007669"/>
    <property type="project" value="UniProtKB-KW"/>
</dbReference>
<evidence type="ECO:0000256" key="3">
    <source>
        <dbReference type="ARBA" id="ARBA00010343"/>
    </source>
</evidence>
<dbReference type="SMART" id="SM00428">
    <property type="entry name" value="H3"/>
    <property type="match status" value="1"/>
</dbReference>
<proteinExistence type="evidence at transcript level"/>
<dbReference type="Gene3D" id="1.10.20.10">
    <property type="entry name" value="Histone, subunit A"/>
    <property type="match status" value="1"/>
</dbReference>
<dbReference type="PANTHER" id="PTHR45810:SF17">
    <property type="entry name" value="HISTONE H3-LIKE CENTROMERIC PROTEIN A"/>
    <property type="match status" value="1"/>
</dbReference>
<dbReference type="SUPFAM" id="SSF47113">
    <property type="entry name" value="Histone-fold"/>
    <property type="match status" value="1"/>
</dbReference>
<dbReference type="GO" id="GO:0046982">
    <property type="term" value="F:protein heterodimerization activity"/>
    <property type="evidence" value="ECO:0007669"/>
    <property type="project" value="InterPro"/>
</dbReference>
<evidence type="ECO:0000256" key="8">
    <source>
        <dbReference type="SAM" id="MobiDB-lite"/>
    </source>
</evidence>
<protein>
    <submittedName>
        <fullName evidence="10">Histone CENP-A</fullName>
    </submittedName>
</protein>
<dbReference type="InterPro" id="IPR009072">
    <property type="entry name" value="Histone-fold"/>
</dbReference>
<keyword evidence="4" id="KW-0158">Chromosome</keyword>
<dbReference type="Pfam" id="PF00125">
    <property type="entry name" value="Histone"/>
    <property type="match status" value="1"/>
</dbReference>
<dbReference type="AlphaFoldDB" id="A0A1B3IR05"/>
<sequence length="158" mass="18334">MVKTKTTKSPRTLKKAMKSPVVTSTPMTGKGNKKRRRLSSGGRESTDEETPKRRRTHPGTRALKEIRFYQRSTHFLIPKLSFCRLVKETINKSAYRQDFRIQSKALEALQEAAEAFLIRFLEDTNLCAIHARRVTIFPKDMNLVKMLKHEQLFNALEE</sequence>
<organism evidence="10">
    <name type="scientific">Hydractinia echinata</name>
    <name type="common">Snail fur</name>
    <name type="synonym">Hermit crab hydroid</name>
    <dbReference type="NCBI Taxonomy" id="3283270"/>
    <lineage>
        <taxon>Eukaryota</taxon>
        <taxon>Metazoa</taxon>
        <taxon>Cnidaria</taxon>
        <taxon>Anthozoa</taxon>
        <taxon>Octocorallia</taxon>
        <taxon>Malacalcyonacea</taxon>
        <taxon>Cladiellidae</taxon>
        <taxon>Klyxum</taxon>
    </lineage>
</organism>
<evidence type="ECO:0000313" key="10">
    <source>
        <dbReference type="EMBL" id="AOF43158.1"/>
    </source>
</evidence>
<evidence type="ECO:0000256" key="4">
    <source>
        <dbReference type="ARBA" id="ARBA00022454"/>
    </source>
</evidence>
<evidence type="ECO:0000256" key="6">
    <source>
        <dbReference type="ARBA" id="ARBA00023242"/>
    </source>
</evidence>
<feature type="compositionally biased region" description="Basic residues" evidence="8">
    <location>
        <begin position="1"/>
        <end position="17"/>
    </location>
</feature>
<feature type="domain" description="Core Histone H2A/H2B/H3" evidence="9">
    <location>
        <begin position="58"/>
        <end position="144"/>
    </location>
</feature>
<feature type="region of interest" description="Disordered" evidence="8">
    <location>
        <begin position="1"/>
        <end position="61"/>
    </location>
</feature>
<evidence type="ECO:0000256" key="2">
    <source>
        <dbReference type="ARBA" id="ARBA00004286"/>
    </source>
</evidence>
<comment type="subcellular location">
    <subcellularLocation>
        <location evidence="2">Chromosome</location>
    </subcellularLocation>
    <subcellularLocation>
        <location evidence="1">Nucleus</location>
    </subcellularLocation>
</comment>
<accession>A0A1B3IR05</accession>
<name>A0A1B3IR05_HYDEC</name>
<comment type="similarity">
    <text evidence="3">Belongs to the histone H3 family.</text>
</comment>
<evidence type="ECO:0000259" key="9">
    <source>
        <dbReference type="Pfam" id="PF00125"/>
    </source>
</evidence>
<keyword evidence="7" id="KW-0544">Nucleosome core</keyword>